<dbReference type="EMBL" id="FNHG01000009">
    <property type="protein sequence ID" value="SDM33944.1"/>
    <property type="molecule type" value="Genomic_DNA"/>
</dbReference>
<dbReference type="AlphaFoldDB" id="A0A1G9SEN7"/>
<protein>
    <submittedName>
        <fullName evidence="2">Uncharacterized protein</fullName>
    </submittedName>
</protein>
<evidence type="ECO:0000256" key="1">
    <source>
        <dbReference type="SAM" id="Phobius"/>
    </source>
</evidence>
<proteinExistence type="predicted"/>
<name>A0A1G9SEN7_9PROT</name>
<sequence length="125" mass="14391">MEYLGDQICDEGTAKHSTLVRLNALRERGFLMKFPEIRFADICDLYHPKFGHASVSAMGPVVIRRRGDCELVFEATDEGQAAFERWLAGVSMHWFTKVRREYGIVLLPIAGVMVWIVWSLIQRFD</sequence>
<evidence type="ECO:0000313" key="3">
    <source>
        <dbReference type="Proteomes" id="UP000199759"/>
    </source>
</evidence>
<keyword evidence="1" id="KW-0472">Membrane</keyword>
<accession>A0A1G9SEN7</accession>
<dbReference type="RefSeq" id="WP_091769812.1">
    <property type="nucleotide sequence ID" value="NZ_FNHG01000009.1"/>
</dbReference>
<keyword evidence="1" id="KW-1133">Transmembrane helix</keyword>
<reference evidence="2 3" key="1">
    <citation type="submission" date="2016-10" db="EMBL/GenBank/DDBJ databases">
        <authorList>
            <person name="de Groot N.N."/>
        </authorList>
    </citation>
    <scope>NUCLEOTIDE SEQUENCE [LARGE SCALE GENOMIC DNA]</scope>
    <source>
        <strain evidence="2 3">DSM 16077</strain>
    </source>
</reference>
<organism evidence="2 3">
    <name type="scientific">Maricaulis salignorans</name>
    <dbReference type="NCBI Taxonomy" id="144026"/>
    <lineage>
        <taxon>Bacteria</taxon>
        <taxon>Pseudomonadati</taxon>
        <taxon>Pseudomonadota</taxon>
        <taxon>Alphaproteobacteria</taxon>
        <taxon>Maricaulales</taxon>
        <taxon>Maricaulaceae</taxon>
        <taxon>Maricaulis</taxon>
    </lineage>
</organism>
<keyword evidence="1" id="KW-0812">Transmembrane</keyword>
<feature type="transmembrane region" description="Helical" evidence="1">
    <location>
        <begin position="102"/>
        <end position="121"/>
    </location>
</feature>
<evidence type="ECO:0000313" key="2">
    <source>
        <dbReference type="EMBL" id="SDM33944.1"/>
    </source>
</evidence>
<gene>
    <name evidence="2" type="ORF">SAMN04488568_10980</name>
</gene>
<keyword evidence="3" id="KW-1185">Reference proteome</keyword>
<dbReference type="Proteomes" id="UP000199759">
    <property type="component" value="Unassembled WGS sequence"/>
</dbReference>